<proteinExistence type="predicted"/>
<dbReference type="PANTHER" id="PTHR42968">
    <property type="entry name" value="WD REPEAT-CONTAINING"/>
    <property type="match status" value="1"/>
</dbReference>
<evidence type="ECO:0000313" key="1">
    <source>
        <dbReference type="EMBL" id="ERE61046.1"/>
    </source>
</evidence>
<dbReference type="Proteomes" id="UP000030759">
    <property type="component" value="Unassembled WGS sequence"/>
</dbReference>
<reference evidence="2" key="1">
    <citation type="journal article" date="2013" name="Nat. Biotechnol.">
        <title>Chinese hamster genome sequenced from sorted chromosomes.</title>
        <authorList>
            <person name="Brinkrolf K."/>
            <person name="Rupp O."/>
            <person name="Laux H."/>
            <person name="Kollin F."/>
            <person name="Ernst W."/>
            <person name="Linke B."/>
            <person name="Kofler R."/>
            <person name="Romand S."/>
            <person name="Hesse F."/>
            <person name="Budach W.E."/>
            <person name="Galosy S."/>
            <person name="Muller D."/>
            <person name="Noll T."/>
            <person name="Wienberg J."/>
            <person name="Jostock T."/>
            <person name="Leonard M."/>
            <person name="Grillari J."/>
            <person name="Tauch A."/>
            <person name="Goesmann A."/>
            <person name="Helk B."/>
            <person name="Mott J.E."/>
            <person name="Puhler A."/>
            <person name="Borth N."/>
        </authorList>
    </citation>
    <scope>NUCLEOTIDE SEQUENCE [LARGE SCALE GENOMIC DNA]</scope>
    <source>
        <strain evidence="2">17A/GY</strain>
    </source>
</reference>
<dbReference type="EMBL" id="KE686739">
    <property type="protein sequence ID" value="ERE61046.1"/>
    <property type="molecule type" value="Genomic_DNA"/>
</dbReference>
<sequence>MELRGLHPARRDILRGTHVSLSLDRQTLALMFQNELKAWKRKAKHPARATSETTTKAAVSDKKEEALPRWETFVALYHVLRMLQQRYAKDMATWMEKFNQLMDLYQLKSPRVQRLLLDLLLTKKPQFQDLPGVSQESLKAVEPVPGERLLCRLLFGGSHAAPPAGSLKFWNVIPLSGRNNVDTFQPVGIARYGFLELAWKSLPPVSPS</sequence>
<accession>A0A061HVX7</accession>
<gene>
    <name evidence="1" type="ORF">H671_21021</name>
</gene>
<protein>
    <submittedName>
        <fullName evidence="1">Glutaryl-CoA dehydrogenase</fullName>
    </submittedName>
</protein>
<dbReference type="AlphaFoldDB" id="A0A061HVX7"/>
<evidence type="ECO:0000313" key="2">
    <source>
        <dbReference type="Proteomes" id="UP000030759"/>
    </source>
</evidence>
<dbReference type="PANTHER" id="PTHR42968:SF28">
    <property type="entry name" value="WD REPEAT DOMAIN 87"/>
    <property type="match status" value="1"/>
</dbReference>
<name>A0A061HVX7_CRIGR</name>
<organism evidence="1 2">
    <name type="scientific">Cricetulus griseus</name>
    <name type="common">Chinese hamster</name>
    <name type="synonym">Cricetulus barabensis griseus</name>
    <dbReference type="NCBI Taxonomy" id="10029"/>
    <lineage>
        <taxon>Eukaryota</taxon>
        <taxon>Metazoa</taxon>
        <taxon>Chordata</taxon>
        <taxon>Craniata</taxon>
        <taxon>Vertebrata</taxon>
        <taxon>Euteleostomi</taxon>
        <taxon>Mammalia</taxon>
        <taxon>Eutheria</taxon>
        <taxon>Euarchontoglires</taxon>
        <taxon>Glires</taxon>
        <taxon>Rodentia</taxon>
        <taxon>Myomorpha</taxon>
        <taxon>Muroidea</taxon>
        <taxon>Cricetidae</taxon>
        <taxon>Cricetinae</taxon>
        <taxon>Cricetulus</taxon>
    </lineage>
</organism>